<dbReference type="CTD" id="174406"/>
<dbReference type="RefSeq" id="NP_495870.1">
    <property type="nucleotide sequence ID" value="NM_063469.3"/>
</dbReference>
<dbReference type="PaxDb" id="6239-F07H5.13"/>
<dbReference type="InParanoid" id="Q95QM7"/>
<reference evidence="1 2" key="1">
    <citation type="journal article" date="1998" name="Science">
        <title>Genome sequence of the nematode C. elegans: a platform for investigating biology.</title>
        <authorList>
            <consortium name="The C. elegans sequencing consortium"/>
            <person name="Sulson J.E."/>
            <person name="Waterston R."/>
        </authorList>
    </citation>
    <scope>NUCLEOTIDE SEQUENCE [LARGE SCALE GENOMIC DNA]</scope>
    <source>
        <strain evidence="1 2">Bristol N2</strain>
    </source>
</reference>
<dbReference type="GeneID" id="174406"/>
<protein>
    <submittedName>
        <fullName evidence="1">Uncharacterized protein</fullName>
    </submittedName>
</protein>
<evidence type="ECO:0000313" key="3">
    <source>
        <dbReference type="WormBase" id="F07H5.13"/>
    </source>
</evidence>
<gene>
    <name evidence="1" type="ORF">CELE_F07H5.13</name>
    <name evidence="1 3" type="ORF">F07H5.13</name>
</gene>
<proteinExistence type="predicted"/>
<name>Q95QM7_CAEEL</name>
<dbReference type="WormBase" id="F07H5.13">
    <property type="protein sequence ID" value="CE29037"/>
    <property type="gene ID" value="WBGene00008563"/>
</dbReference>
<evidence type="ECO:0000313" key="1">
    <source>
        <dbReference type="EMBL" id="CAC70082.1"/>
    </source>
</evidence>
<dbReference type="Proteomes" id="UP000001940">
    <property type="component" value="Chromosome II"/>
</dbReference>
<sequence>MRVRLKSFQNHIEPASMQSMAIQCLRIKRIVSSLQKFFLLLVISR</sequence>
<accession>Q95QM7</accession>
<evidence type="ECO:0000313" key="2">
    <source>
        <dbReference type="Proteomes" id="UP000001940"/>
    </source>
</evidence>
<keyword evidence="2" id="KW-1185">Reference proteome</keyword>
<organism evidence="1 2">
    <name type="scientific">Caenorhabditis elegans</name>
    <dbReference type="NCBI Taxonomy" id="6239"/>
    <lineage>
        <taxon>Eukaryota</taxon>
        <taxon>Metazoa</taxon>
        <taxon>Ecdysozoa</taxon>
        <taxon>Nematoda</taxon>
        <taxon>Chromadorea</taxon>
        <taxon>Rhabditida</taxon>
        <taxon>Rhabditina</taxon>
        <taxon>Rhabditomorpha</taxon>
        <taxon>Rhabditoidea</taxon>
        <taxon>Rhabditidae</taxon>
        <taxon>Peloderinae</taxon>
        <taxon>Caenorhabditis</taxon>
    </lineage>
</organism>
<dbReference type="AlphaFoldDB" id="Q95QM7"/>
<dbReference type="Bgee" id="WBGene00008563">
    <property type="expression patterns" value="Expressed in pharyngeal muscle cell (C elegans) and 3 other cell types or tissues"/>
</dbReference>
<dbReference type="EMBL" id="BX284602">
    <property type="protein sequence ID" value="CAC70082.1"/>
    <property type="molecule type" value="Genomic_DNA"/>
</dbReference>
<dbReference type="UCSC" id="F07H5.13">
    <property type="organism name" value="c. elegans"/>
</dbReference>
<dbReference type="KEGG" id="cel:CELE_F07H5.13"/>
<dbReference type="AGR" id="WB:WBGene00008563"/>
<dbReference type="HOGENOM" id="CLU_3208112_0_0_1"/>